<proteinExistence type="predicted"/>
<accession>A0A7R9JXL2</accession>
<sequence>MKDPSLDFAGFAFIKTALASDKSCSANSDCYFLLDSRCISGFCTCDAGLVEEISSEGDKCVPVAVYIREPCKTDPKCSGLGPNSHCIPDGNGQGHCECDANNHFLLGKCWRSIERHNHVELISDKLGDNHLGPKKFHNNWWGLLKEVAYTMHRVGLLVRSDKRHHVVEPTWITLGLRSEYCAGVADFTVTADTLLSAGTELPNPAGNSLPTHCQAIYRTV</sequence>
<evidence type="ECO:0008006" key="2">
    <source>
        <dbReference type="Google" id="ProtNLM"/>
    </source>
</evidence>
<dbReference type="EMBL" id="OE840922">
    <property type="protein sequence ID" value="CAD7593252.1"/>
    <property type="molecule type" value="Genomic_DNA"/>
</dbReference>
<dbReference type="AlphaFoldDB" id="A0A7R9JXL2"/>
<name>A0A7R9JXL2_TIMGE</name>
<gene>
    <name evidence="1" type="ORF">TGEB3V08_LOCUS5253</name>
</gene>
<evidence type="ECO:0000313" key="1">
    <source>
        <dbReference type="EMBL" id="CAD7593252.1"/>
    </source>
</evidence>
<reference evidence="1" key="1">
    <citation type="submission" date="2020-11" db="EMBL/GenBank/DDBJ databases">
        <authorList>
            <person name="Tran Van P."/>
        </authorList>
    </citation>
    <scope>NUCLEOTIDE SEQUENCE</scope>
</reference>
<protein>
    <recommendedName>
        <fullName evidence="2">EB domain-containing protein</fullName>
    </recommendedName>
</protein>
<organism evidence="1">
    <name type="scientific">Timema genevievae</name>
    <name type="common">Walking stick</name>
    <dbReference type="NCBI Taxonomy" id="629358"/>
    <lineage>
        <taxon>Eukaryota</taxon>
        <taxon>Metazoa</taxon>
        <taxon>Ecdysozoa</taxon>
        <taxon>Arthropoda</taxon>
        <taxon>Hexapoda</taxon>
        <taxon>Insecta</taxon>
        <taxon>Pterygota</taxon>
        <taxon>Neoptera</taxon>
        <taxon>Polyneoptera</taxon>
        <taxon>Phasmatodea</taxon>
        <taxon>Timematodea</taxon>
        <taxon>Timematoidea</taxon>
        <taxon>Timematidae</taxon>
        <taxon>Timema</taxon>
    </lineage>
</organism>